<gene>
    <name evidence="7" type="primary">alkB</name>
    <name evidence="7" type="ORF">IBL26_02225</name>
</gene>
<comment type="cofactor">
    <cofactor evidence="1">
        <name>Fe(2+)</name>
        <dbReference type="ChEBI" id="CHEBI:29033"/>
    </cofactor>
</comment>
<dbReference type="InterPro" id="IPR005123">
    <property type="entry name" value="Oxoglu/Fe-dep_dioxygenase_dom"/>
</dbReference>
<keyword evidence="3" id="KW-0223">Dioxygenase</keyword>
<evidence type="ECO:0000256" key="4">
    <source>
        <dbReference type="ARBA" id="ARBA00023002"/>
    </source>
</evidence>
<dbReference type="GO" id="GO:0035516">
    <property type="term" value="F:broad specificity oxidative DNA demethylase activity"/>
    <property type="evidence" value="ECO:0007669"/>
    <property type="project" value="UniProtKB-EC"/>
</dbReference>
<dbReference type="PANTHER" id="PTHR16557">
    <property type="entry name" value="ALKYLATED DNA REPAIR PROTEIN ALKB-RELATED"/>
    <property type="match status" value="1"/>
</dbReference>
<accession>A0ABR7RGF6</accession>
<dbReference type="NCBIfam" id="NF011930">
    <property type="entry name" value="PRK15401.1"/>
    <property type="match status" value="1"/>
</dbReference>
<dbReference type="Gene3D" id="2.60.120.590">
    <property type="entry name" value="Alpha-ketoglutarate-dependent dioxygenase AlkB-like"/>
    <property type="match status" value="1"/>
</dbReference>
<evidence type="ECO:0000256" key="3">
    <source>
        <dbReference type="ARBA" id="ARBA00022964"/>
    </source>
</evidence>
<keyword evidence="2" id="KW-0479">Metal-binding</keyword>
<evidence type="ECO:0000259" key="6">
    <source>
        <dbReference type="PROSITE" id="PS51471"/>
    </source>
</evidence>
<keyword evidence="4 7" id="KW-0560">Oxidoreductase</keyword>
<dbReference type="Proteomes" id="UP000626026">
    <property type="component" value="Unassembled WGS sequence"/>
</dbReference>
<dbReference type="SUPFAM" id="SSF51197">
    <property type="entry name" value="Clavaminate synthase-like"/>
    <property type="match status" value="1"/>
</dbReference>
<sequence length="215" mass="23174">MTRAKTHSGGAGPLFGPPPGLTLLQGFALPQEDALLAGIEQVAQAAPFRHMVTPGGFTMSVALTNCGTYGWVSDRRGYRYQSQDPETGHTWPAMPAVFMDLARRAAAAGGFEDFSPDACLINRYAPGSKLSLHQDKNEADFSAPIVSVSLGLPATFLFGGLERTDPQDRVQLHHGDIAVWGGKARLAYHGVMPLKDGQHPRLGAYRINMTFRRAA</sequence>
<reference evidence="7 8" key="1">
    <citation type="journal article" date="2013" name="Int. J. Syst. Evol. Microbiol.">
        <title>Roseomonas aerophila sp. nov., isolated from air.</title>
        <authorList>
            <person name="Kim S.J."/>
            <person name="Weon H.Y."/>
            <person name="Ahn J.H."/>
            <person name="Hong S.B."/>
            <person name="Seok S.J."/>
            <person name="Whang K.S."/>
            <person name="Kwon S.W."/>
        </authorList>
    </citation>
    <scope>NUCLEOTIDE SEQUENCE [LARGE SCALE GENOMIC DNA]</scope>
    <source>
        <strain evidence="7 8">NBRC 108923</strain>
    </source>
</reference>
<dbReference type="EC" id="1.14.11.33" evidence="7"/>
<organism evidence="7 8">
    <name type="scientific">Teichococcus aerophilus</name>
    <dbReference type="NCBI Taxonomy" id="1224513"/>
    <lineage>
        <taxon>Bacteria</taxon>
        <taxon>Pseudomonadati</taxon>
        <taxon>Pseudomonadota</taxon>
        <taxon>Alphaproteobacteria</taxon>
        <taxon>Acetobacterales</taxon>
        <taxon>Roseomonadaceae</taxon>
        <taxon>Roseomonas</taxon>
    </lineage>
</organism>
<evidence type="ECO:0000313" key="7">
    <source>
        <dbReference type="EMBL" id="MBC9205639.1"/>
    </source>
</evidence>
<feature type="domain" description="Fe2OG dioxygenase" evidence="6">
    <location>
        <begin position="115"/>
        <end position="215"/>
    </location>
</feature>
<dbReference type="RefSeq" id="WP_187782805.1">
    <property type="nucleotide sequence ID" value="NZ_JACTVA010000002.1"/>
</dbReference>
<evidence type="ECO:0000256" key="2">
    <source>
        <dbReference type="ARBA" id="ARBA00022723"/>
    </source>
</evidence>
<proteinExistence type="predicted"/>
<dbReference type="InterPro" id="IPR027450">
    <property type="entry name" value="AlkB-like"/>
</dbReference>
<keyword evidence="8" id="KW-1185">Reference proteome</keyword>
<evidence type="ECO:0000256" key="5">
    <source>
        <dbReference type="ARBA" id="ARBA00023004"/>
    </source>
</evidence>
<comment type="caution">
    <text evidence="7">The sequence shown here is derived from an EMBL/GenBank/DDBJ whole genome shotgun (WGS) entry which is preliminary data.</text>
</comment>
<evidence type="ECO:0000256" key="1">
    <source>
        <dbReference type="ARBA" id="ARBA00001954"/>
    </source>
</evidence>
<dbReference type="InterPro" id="IPR037151">
    <property type="entry name" value="AlkB-like_sf"/>
</dbReference>
<dbReference type="PROSITE" id="PS51471">
    <property type="entry name" value="FE2OG_OXY"/>
    <property type="match status" value="1"/>
</dbReference>
<dbReference type="Pfam" id="PF13532">
    <property type="entry name" value="2OG-FeII_Oxy_2"/>
    <property type="match status" value="1"/>
</dbReference>
<protein>
    <submittedName>
        <fullName evidence="7">DNA oxidative demethylase AlkB</fullName>
        <ecNumber evidence="7">1.14.11.33</ecNumber>
    </submittedName>
</protein>
<evidence type="ECO:0000313" key="8">
    <source>
        <dbReference type="Proteomes" id="UP000626026"/>
    </source>
</evidence>
<dbReference type="InterPro" id="IPR004574">
    <property type="entry name" value="Alkb"/>
</dbReference>
<keyword evidence="5" id="KW-0408">Iron</keyword>
<dbReference type="PANTHER" id="PTHR16557:SF2">
    <property type="entry name" value="NUCLEIC ACID DIOXYGENASE ALKBH1"/>
    <property type="match status" value="1"/>
</dbReference>
<name>A0ABR7RGF6_9PROT</name>
<dbReference type="EMBL" id="JACTVA010000002">
    <property type="protein sequence ID" value="MBC9205639.1"/>
    <property type="molecule type" value="Genomic_DNA"/>
</dbReference>